<dbReference type="InterPro" id="IPR006414">
    <property type="entry name" value="P-type_ATPase_IID"/>
</dbReference>
<dbReference type="InterPro" id="IPR006068">
    <property type="entry name" value="ATPase_P-typ_cation-transptr_C"/>
</dbReference>
<dbReference type="PROSITE" id="PS00154">
    <property type="entry name" value="ATPASE_E1_E2"/>
    <property type="match status" value="1"/>
</dbReference>
<evidence type="ECO:0000256" key="2">
    <source>
        <dbReference type="ARBA" id="ARBA00004651"/>
    </source>
</evidence>
<dbReference type="GO" id="GO:0016887">
    <property type="term" value="F:ATP hydrolysis activity"/>
    <property type="evidence" value="ECO:0007669"/>
    <property type="project" value="InterPro"/>
</dbReference>
<evidence type="ECO:0000256" key="5">
    <source>
        <dbReference type="ARBA" id="ARBA00022538"/>
    </source>
</evidence>
<feature type="transmembrane region" description="Helical" evidence="22">
    <location>
        <begin position="321"/>
        <end position="341"/>
    </location>
</feature>
<dbReference type="FunFam" id="2.70.150.10:FF:000016">
    <property type="entry name" value="Calcium-transporting P-type ATPase putative"/>
    <property type="match status" value="1"/>
</dbReference>
<dbReference type="GeneID" id="30035227"/>
<keyword evidence="25" id="KW-1185">Reference proteome</keyword>
<feature type="transmembrane region" description="Helical" evidence="22">
    <location>
        <begin position="347"/>
        <end position="371"/>
    </location>
</feature>
<evidence type="ECO:0000256" key="18">
    <source>
        <dbReference type="ARBA" id="ARBA00035017"/>
    </source>
</evidence>
<evidence type="ECO:0000313" key="24">
    <source>
        <dbReference type="EMBL" id="ANB15595.1"/>
    </source>
</evidence>
<evidence type="ECO:0000256" key="11">
    <source>
        <dbReference type="ARBA" id="ARBA00022958"/>
    </source>
</evidence>
<evidence type="ECO:0000256" key="21">
    <source>
        <dbReference type="ARBA" id="ARBA00049499"/>
    </source>
</evidence>
<keyword evidence="15" id="KW-0406">Ion transport</keyword>
<feature type="transmembrane region" description="Helical" evidence="22">
    <location>
        <begin position="933"/>
        <end position="950"/>
    </location>
</feature>
<keyword evidence="13 22" id="KW-1133">Transmembrane helix</keyword>
<evidence type="ECO:0000256" key="17">
    <source>
        <dbReference type="ARBA" id="ARBA00023201"/>
    </source>
</evidence>
<feature type="domain" description="Cation-transporting P-type ATPase N-terminal" evidence="23">
    <location>
        <begin position="43"/>
        <end position="117"/>
    </location>
</feature>
<evidence type="ECO:0000256" key="12">
    <source>
        <dbReference type="ARBA" id="ARBA00022967"/>
    </source>
</evidence>
<dbReference type="InterPro" id="IPR023214">
    <property type="entry name" value="HAD_sf"/>
</dbReference>
<gene>
    <name evidence="24" type="primary">ENA5</name>
    <name evidence="24" type="ORF">AWJ20_3228</name>
</gene>
<protein>
    <recommendedName>
        <fullName evidence="19">P-type Na(+) transporter</fullName>
        <ecNumber evidence="19">7.2.2.3</ecNumber>
    </recommendedName>
</protein>
<proteinExistence type="inferred from homology"/>
<dbReference type="GO" id="GO:0046872">
    <property type="term" value="F:metal ion binding"/>
    <property type="evidence" value="ECO:0007669"/>
    <property type="project" value="UniProtKB-KW"/>
</dbReference>
<comment type="similarity">
    <text evidence="18">Belongs to the cation transport ATPase (P-type) (TC 3.A.3) family. Type IID subfamily.</text>
</comment>
<keyword evidence="12" id="KW-1278">Translocase</keyword>
<evidence type="ECO:0000256" key="15">
    <source>
        <dbReference type="ARBA" id="ARBA00023065"/>
    </source>
</evidence>
<keyword evidence="17" id="KW-0739">Sodium transport</keyword>
<dbReference type="EMBL" id="CP014503">
    <property type="protein sequence ID" value="ANB15595.1"/>
    <property type="molecule type" value="Genomic_DNA"/>
</dbReference>
<evidence type="ECO:0000256" key="10">
    <source>
        <dbReference type="ARBA" id="ARBA00022842"/>
    </source>
</evidence>
<feature type="transmembrane region" description="Helical" evidence="22">
    <location>
        <begin position="92"/>
        <end position="112"/>
    </location>
</feature>
<dbReference type="Gene3D" id="1.20.1110.10">
    <property type="entry name" value="Calcium-transporting ATPase, transmembrane domain"/>
    <property type="match status" value="2"/>
</dbReference>
<dbReference type="PRINTS" id="PR00119">
    <property type="entry name" value="CATATPASE"/>
</dbReference>
<dbReference type="InterPro" id="IPR018303">
    <property type="entry name" value="ATPase_P-typ_P_site"/>
</dbReference>
<dbReference type="InterPro" id="IPR044492">
    <property type="entry name" value="P_typ_ATPase_HD_dom"/>
</dbReference>
<evidence type="ECO:0000256" key="6">
    <source>
        <dbReference type="ARBA" id="ARBA00022692"/>
    </source>
</evidence>
<dbReference type="SUPFAM" id="SSF81660">
    <property type="entry name" value="Metal cation-transporting ATPase, ATP-binding domain N"/>
    <property type="match status" value="1"/>
</dbReference>
<evidence type="ECO:0000256" key="3">
    <source>
        <dbReference type="ARBA" id="ARBA00022448"/>
    </source>
</evidence>
<evidence type="ECO:0000256" key="20">
    <source>
        <dbReference type="ARBA" id="ARBA00048599"/>
    </source>
</evidence>
<dbReference type="Proteomes" id="UP000189580">
    <property type="component" value="Chromosome b"/>
</dbReference>
<comment type="catalytic activity">
    <reaction evidence="21">
        <text>Na(+)(in) + ATP + H2O = Na(+)(out) + ADP + phosphate + H(+)</text>
        <dbReference type="Rhea" id="RHEA:14633"/>
        <dbReference type="ChEBI" id="CHEBI:15377"/>
        <dbReference type="ChEBI" id="CHEBI:15378"/>
        <dbReference type="ChEBI" id="CHEBI:29101"/>
        <dbReference type="ChEBI" id="CHEBI:30616"/>
        <dbReference type="ChEBI" id="CHEBI:43474"/>
        <dbReference type="ChEBI" id="CHEBI:456216"/>
        <dbReference type="EC" id="7.2.2.3"/>
    </reaction>
    <physiologicalReaction direction="left-to-right" evidence="21">
        <dbReference type="Rhea" id="RHEA:14634"/>
    </physiologicalReaction>
</comment>
<organism evidence="24 25">
    <name type="scientific">Sugiyamaella lignohabitans</name>
    <dbReference type="NCBI Taxonomy" id="796027"/>
    <lineage>
        <taxon>Eukaryota</taxon>
        <taxon>Fungi</taxon>
        <taxon>Dikarya</taxon>
        <taxon>Ascomycota</taxon>
        <taxon>Saccharomycotina</taxon>
        <taxon>Dipodascomycetes</taxon>
        <taxon>Dipodascales</taxon>
        <taxon>Trichomonascaceae</taxon>
        <taxon>Sugiyamaella</taxon>
    </lineage>
</organism>
<keyword evidence="8" id="KW-0547">Nucleotide-binding</keyword>
<dbReference type="InterPro" id="IPR059000">
    <property type="entry name" value="ATPase_P-type_domA"/>
</dbReference>
<dbReference type="GO" id="GO:0005886">
    <property type="term" value="C:plasma membrane"/>
    <property type="evidence" value="ECO:0007669"/>
    <property type="project" value="UniProtKB-SubCell"/>
</dbReference>
<keyword evidence="3" id="KW-0813">Transport</keyword>
<sequence length="1078" mass="118840">MIPLDKKISSTWASSRTTSSSLTANSSKRRSSTLGSDCQSPFTPWTLTVEEVSRVLTTDTNSGISESEALSRSSKYGPNSIDEGKGVAFWEIFLRQACNAMVLVLLISMAISFAIKDYIAGGVIAAVFFINVIVGFIQEFKAEKTMQSLKSLSSPTAHAIREGLDDTVPSMALVPGDIIIVKVGDTIPADSRIISSMNLETDEALLTGESLPVTKSSNLICSKNSPVGDRQNMLFSSSVVTKGRGTAIVTSTGMDTEIGMIAKSLRNENSKIRKVKRDDTGKAKRREYVKAFLGSIKDIIEAFLGTNHGTPLHRLLAKLSIFLFGIAVVLAIIAMAAQKFIVTREVAVYAIVLAIAMIPASLVVVLTITMAMGTKTMAQRNVIVRKLDSLESLGAVNDICSDKTGTLTQGKMILKKVWVPGLGYYDVVNGVPSNPDSGIVSFSQSEESSDKMDPPESDLFSEWITTASLVNIANVRKETSLGSTVWKSNGDPTEIAVQVFTTKLGYNRNVLVDSDNPRYTFINEYPFDSSIKRMSSVYNDNETDSVHVFTKGAVERILGICTQWYGDNGEQSTFSKEQHEKVLAQVDRFARQGLRVLAFARRQPPGSIVKERSWKQVERIEVEQDMIFLGLAGIYDPPREETAEAVRRCHTAGINVHMLTGDHPTTATAIAKEVGILPSNLDEYSPTIVKSMVFTAPEFDALSDNEIDQLPLLPLVIARCAPQTKVRMIEALHRRKAFAAMSGDGVNDSPSLKKADVGIAMGLVGSDVAKDASDIILSDDNFASILAAVEEGRRMAENIQKFTLHLLAGNISQALFLVVGLAFKDNDRFSVFPLSPVEVLWIIMITSSFPAMGLGIQKAEVGIMNKKPKNPKAAIFTWEVIVDMLVYGLLLAVICMVSFIGIVYGVGNGELGHGCNERYEDVCQYVFRGRSTAFIQMTWCLLILAWEVIDSRKSLLLMNPDIFRDVNKNPGFLRSVMLMFQELFAILWENQMLFWSVVIGFFSVIPIIYIPVINKKVFQHSPIGWEWGVGLAGLIVFIAGSELYKWCKRIYYRNENSQKEDVESHHLPFMRYNTLQLE</sequence>
<keyword evidence="4" id="KW-1003">Cell membrane</keyword>
<keyword evidence="10" id="KW-0460">Magnesium</keyword>
<evidence type="ECO:0000256" key="13">
    <source>
        <dbReference type="ARBA" id="ARBA00022989"/>
    </source>
</evidence>
<dbReference type="Gene3D" id="3.40.50.1000">
    <property type="entry name" value="HAD superfamily/HAD-like"/>
    <property type="match status" value="1"/>
</dbReference>
<dbReference type="Pfam" id="PF00690">
    <property type="entry name" value="Cation_ATPase_N"/>
    <property type="match status" value="1"/>
</dbReference>
<dbReference type="InterPro" id="IPR023299">
    <property type="entry name" value="ATPase_P-typ_cyto_dom_N"/>
</dbReference>
<dbReference type="NCBIfam" id="TIGR01523">
    <property type="entry name" value="ATPase-IID_K-Na"/>
    <property type="match status" value="1"/>
</dbReference>
<dbReference type="SFLD" id="SFLDG00002">
    <property type="entry name" value="C1.7:_P-type_atpase_like"/>
    <property type="match status" value="1"/>
</dbReference>
<dbReference type="SUPFAM" id="SSF81665">
    <property type="entry name" value="Calcium ATPase, transmembrane domain M"/>
    <property type="match status" value="1"/>
</dbReference>
<feature type="transmembrane region" description="Helical" evidence="22">
    <location>
        <begin position="118"/>
        <end position="137"/>
    </location>
</feature>
<evidence type="ECO:0000256" key="7">
    <source>
        <dbReference type="ARBA" id="ARBA00022723"/>
    </source>
</evidence>
<keyword evidence="9" id="KW-0067">ATP-binding</keyword>
<evidence type="ECO:0000256" key="22">
    <source>
        <dbReference type="SAM" id="Phobius"/>
    </source>
</evidence>
<evidence type="ECO:0000259" key="23">
    <source>
        <dbReference type="SMART" id="SM00831"/>
    </source>
</evidence>
<dbReference type="RefSeq" id="XP_018738072.1">
    <property type="nucleotide sequence ID" value="XM_018880233.1"/>
</dbReference>
<evidence type="ECO:0000256" key="14">
    <source>
        <dbReference type="ARBA" id="ARBA00023053"/>
    </source>
</evidence>
<comment type="subcellular location">
    <subcellularLocation>
        <location evidence="2">Cell membrane</location>
        <topology evidence="2">Multi-pass membrane protein</topology>
    </subcellularLocation>
</comment>
<comment type="catalytic activity">
    <reaction evidence="20">
        <text>K(+)(in) + ATP + H2O = K(+)(out) + ADP + phosphate + H(+)</text>
        <dbReference type="Rhea" id="RHEA:75815"/>
        <dbReference type="ChEBI" id="CHEBI:15377"/>
        <dbReference type="ChEBI" id="CHEBI:15378"/>
        <dbReference type="ChEBI" id="CHEBI:29103"/>
        <dbReference type="ChEBI" id="CHEBI:30616"/>
        <dbReference type="ChEBI" id="CHEBI:43474"/>
        <dbReference type="ChEBI" id="CHEBI:456216"/>
    </reaction>
</comment>
<dbReference type="PANTHER" id="PTHR42861">
    <property type="entry name" value="CALCIUM-TRANSPORTING ATPASE"/>
    <property type="match status" value="1"/>
</dbReference>
<dbReference type="OrthoDB" id="3352408at2759"/>
<dbReference type="SMART" id="SM00831">
    <property type="entry name" value="Cation_ATPase_N"/>
    <property type="match status" value="1"/>
</dbReference>
<feature type="transmembrane region" description="Helical" evidence="22">
    <location>
        <begin position="994"/>
        <end position="1013"/>
    </location>
</feature>
<dbReference type="Pfam" id="PF00689">
    <property type="entry name" value="Cation_ATPase_C"/>
    <property type="match status" value="1"/>
</dbReference>
<feature type="transmembrane region" description="Helical" evidence="22">
    <location>
        <begin position="802"/>
        <end position="823"/>
    </location>
</feature>
<dbReference type="Pfam" id="PF00122">
    <property type="entry name" value="E1-E2_ATPase"/>
    <property type="match status" value="1"/>
</dbReference>
<dbReference type="GO" id="GO:0006813">
    <property type="term" value="P:potassium ion transport"/>
    <property type="evidence" value="ECO:0007669"/>
    <property type="project" value="UniProtKB-KW"/>
</dbReference>
<dbReference type="FunFam" id="3.40.50.1000:FF:000047">
    <property type="entry name" value="Sodium P-type ATPase"/>
    <property type="match status" value="1"/>
</dbReference>
<dbReference type="Gene3D" id="2.70.150.10">
    <property type="entry name" value="Calcium-transporting ATPase, cytoplasmic transduction domain A"/>
    <property type="match status" value="1"/>
</dbReference>
<dbReference type="NCBIfam" id="TIGR01494">
    <property type="entry name" value="ATPase_P-type"/>
    <property type="match status" value="3"/>
</dbReference>
<dbReference type="AlphaFoldDB" id="A0A167FR63"/>
<feature type="transmembrane region" description="Helical" evidence="22">
    <location>
        <begin position="839"/>
        <end position="856"/>
    </location>
</feature>
<evidence type="ECO:0000256" key="16">
    <source>
        <dbReference type="ARBA" id="ARBA00023136"/>
    </source>
</evidence>
<dbReference type="InterPro" id="IPR023298">
    <property type="entry name" value="ATPase_P-typ_TM_dom_sf"/>
</dbReference>
<comment type="cofactor">
    <cofactor evidence="1">
        <name>Mg(2+)</name>
        <dbReference type="ChEBI" id="CHEBI:18420"/>
    </cofactor>
</comment>
<keyword evidence="5" id="KW-0633">Potassium transport</keyword>
<dbReference type="Pfam" id="PF13246">
    <property type="entry name" value="Cation_ATPase"/>
    <property type="match status" value="1"/>
</dbReference>
<evidence type="ECO:0000256" key="1">
    <source>
        <dbReference type="ARBA" id="ARBA00001946"/>
    </source>
</evidence>
<evidence type="ECO:0000313" key="25">
    <source>
        <dbReference type="Proteomes" id="UP000189580"/>
    </source>
</evidence>
<evidence type="ECO:0000256" key="8">
    <source>
        <dbReference type="ARBA" id="ARBA00022741"/>
    </source>
</evidence>
<keyword evidence="16 22" id="KW-0472">Membrane</keyword>
<feature type="transmembrane region" description="Helical" evidence="22">
    <location>
        <begin position="1025"/>
        <end position="1044"/>
    </location>
</feature>
<keyword evidence="14" id="KW-0915">Sodium</keyword>
<dbReference type="InterPro" id="IPR036412">
    <property type="entry name" value="HAD-like_sf"/>
</dbReference>
<dbReference type="Gene3D" id="3.40.1110.10">
    <property type="entry name" value="Calcium-transporting ATPase, cytoplasmic domain N"/>
    <property type="match status" value="1"/>
</dbReference>
<reference evidence="24 25" key="1">
    <citation type="submission" date="2016-02" db="EMBL/GenBank/DDBJ databases">
        <title>Complete genome sequence and transcriptome regulation of the pentose utilising yeast Sugiyamaella lignohabitans.</title>
        <authorList>
            <person name="Bellasio M."/>
            <person name="Peymann A."/>
            <person name="Valli M."/>
            <person name="Sipitzky M."/>
            <person name="Graf A."/>
            <person name="Sauer M."/>
            <person name="Marx H."/>
            <person name="Mattanovich D."/>
        </authorList>
    </citation>
    <scope>NUCLEOTIDE SEQUENCE [LARGE SCALE GENOMIC DNA]</scope>
    <source>
        <strain evidence="24 25">CBS 10342</strain>
    </source>
</reference>
<evidence type="ECO:0000256" key="9">
    <source>
        <dbReference type="ARBA" id="ARBA00022840"/>
    </source>
</evidence>
<feature type="transmembrane region" description="Helical" evidence="22">
    <location>
        <begin position="876"/>
        <end position="904"/>
    </location>
</feature>
<dbReference type="SFLD" id="SFLDS00003">
    <property type="entry name" value="Haloacid_Dehalogenase"/>
    <property type="match status" value="1"/>
</dbReference>
<dbReference type="SUPFAM" id="SSF81653">
    <property type="entry name" value="Calcium ATPase, transduction domain A"/>
    <property type="match status" value="1"/>
</dbReference>
<dbReference type="FunFam" id="1.20.1110.10:FF:000015">
    <property type="entry name" value="Sodium ion P-type ATPase"/>
    <property type="match status" value="1"/>
</dbReference>
<dbReference type="EC" id="7.2.2.3" evidence="19"/>
<dbReference type="InterPro" id="IPR001757">
    <property type="entry name" value="P_typ_ATPase"/>
</dbReference>
<accession>A0A167FR63</accession>
<dbReference type="GO" id="GO:0005524">
    <property type="term" value="F:ATP binding"/>
    <property type="evidence" value="ECO:0007669"/>
    <property type="project" value="UniProtKB-KW"/>
</dbReference>
<dbReference type="InterPro" id="IPR004014">
    <property type="entry name" value="ATPase_P-typ_cation-transptr_N"/>
</dbReference>
<dbReference type="GO" id="GO:0008554">
    <property type="term" value="F:P-type sodium transporter activity"/>
    <property type="evidence" value="ECO:0007669"/>
    <property type="project" value="UniProtKB-EC"/>
</dbReference>
<dbReference type="SFLD" id="SFLDF00027">
    <property type="entry name" value="p-type_atpase"/>
    <property type="match status" value="1"/>
</dbReference>
<name>A0A167FR63_9ASCO</name>
<dbReference type="KEGG" id="slb:AWJ20_3228"/>
<keyword evidence="7" id="KW-0479">Metal-binding</keyword>
<evidence type="ECO:0000256" key="4">
    <source>
        <dbReference type="ARBA" id="ARBA00022475"/>
    </source>
</evidence>
<dbReference type="SUPFAM" id="SSF56784">
    <property type="entry name" value="HAD-like"/>
    <property type="match status" value="1"/>
</dbReference>
<evidence type="ECO:0000256" key="19">
    <source>
        <dbReference type="ARBA" id="ARBA00035029"/>
    </source>
</evidence>
<keyword evidence="11" id="KW-0630">Potassium</keyword>
<dbReference type="InterPro" id="IPR008250">
    <property type="entry name" value="ATPase_P-typ_transduc_dom_A_sf"/>
</dbReference>
<keyword evidence="6 22" id="KW-0812">Transmembrane</keyword>